<reference evidence="3" key="1">
    <citation type="journal article" date="2014" name="Nat. Genet.">
        <title>Genome of the human hookworm Necator americanus.</title>
        <authorList>
            <person name="Tang Y.T."/>
            <person name="Gao X."/>
            <person name="Rosa B.A."/>
            <person name="Abubucker S."/>
            <person name="Hallsworth-Pepin K."/>
            <person name="Martin J."/>
            <person name="Tyagi R."/>
            <person name="Heizer E."/>
            <person name="Zhang X."/>
            <person name="Bhonagiri-Palsikar V."/>
            <person name="Minx P."/>
            <person name="Warren W.C."/>
            <person name="Wang Q."/>
            <person name="Zhan B."/>
            <person name="Hotez P.J."/>
            <person name="Sternberg P.W."/>
            <person name="Dougall A."/>
            <person name="Gaze S.T."/>
            <person name="Mulvenna J."/>
            <person name="Sotillo J."/>
            <person name="Ranganathan S."/>
            <person name="Rabelo E.M."/>
            <person name="Wilson R.K."/>
            <person name="Felgner P.L."/>
            <person name="Bethony J."/>
            <person name="Hawdon J.M."/>
            <person name="Gasser R.B."/>
            <person name="Loukas A."/>
            <person name="Mitreva M."/>
        </authorList>
    </citation>
    <scope>NUCLEOTIDE SEQUENCE [LARGE SCALE GENOMIC DNA]</scope>
</reference>
<keyword evidence="3" id="KW-1185">Reference proteome</keyword>
<evidence type="ECO:0000256" key="1">
    <source>
        <dbReference type="SAM" id="Phobius"/>
    </source>
</evidence>
<proteinExistence type="predicted"/>
<protein>
    <submittedName>
        <fullName evidence="2">Uncharacterized protein</fullName>
    </submittedName>
</protein>
<evidence type="ECO:0000313" key="2">
    <source>
        <dbReference type="EMBL" id="ETN85915.1"/>
    </source>
</evidence>
<keyword evidence="1" id="KW-1133">Transmembrane helix</keyword>
<accession>W2TUY8</accession>
<dbReference type="Proteomes" id="UP000053676">
    <property type="component" value="Unassembled WGS sequence"/>
</dbReference>
<feature type="transmembrane region" description="Helical" evidence="1">
    <location>
        <begin position="122"/>
        <end position="141"/>
    </location>
</feature>
<dbReference type="KEGG" id="nai:NECAME_06160"/>
<dbReference type="AlphaFoldDB" id="W2TUY8"/>
<keyword evidence="1" id="KW-0812">Transmembrane</keyword>
<evidence type="ECO:0000313" key="3">
    <source>
        <dbReference type="Proteomes" id="UP000053676"/>
    </source>
</evidence>
<keyword evidence="1" id="KW-0472">Membrane</keyword>
<dbReference type="EMBL" id="KI657644">
    <property type="protein sequence ID" value="ETN85915.1"/>
    <property type="molecule type" value="Genomic_DNA"/>
</dbReference>
<gene>
    <name evidence="2" type="ORF">NECAME_06160</name>
</gene>
<dbReference type="OrthoDB" id="3936150at2759"/>
<sequence length="165" mass="18648">MVTFHPTALIDAVHPADLIFFALINIYIIIRDASVSVLGVFIPPTFEQHGFRGLSILIVSMLKSIDEKDDEPLILTTNLLKTTNEILELDATQSDSTEENCYANLDPDKLVNAYGFGRYQMFGYFLCEFLNFFYSAALYVMPYVEANPVLECTYKVNKDLLGILI</sequence>
<name>W2TUY8_NECAM</name>
<organism evidence="2 3">
    <name type="scientific">Necator americanus</name>
    <name type="common">Human hookworm</name>
    <dbReference type="NCBI Taxonomy" id="51031"/>
    <lineage>
        <taxon>Eukaryota</taxon>
        <taxon>Metazoa</taxon>
        <taxon>Ecdysozoa</taxon>
        <taxon>Nematoda</taxon>
        <taxon>Chromadorea</taxon>
        <taxon>Rhabditida</taxon>
        <taxon>Rhabditina</taxon>
        <taxon>Rhabditomorpha</taxon>
        <taxon>Strongyloidea</taxon>
        <taxon>Ancylostomatidae</taxon>
        <taxon>Bunostominae</taxon>
        <taxon>Necator</taxon>
    </lineage>
</organism>